<feature type="chain" id="PRO_5040991999" evidence="1">
    <location>
        <begin position="29"/>
        <end position="365"/>
    </location>
</feature>
<dbReference type="OrthoDB" id="4370634at2"/>
<gene>
    <name evidence="2" type="primary">gjpA</name>
    <name evidence="2" type="ORF">K3U94_18365</name>
</gene>
<dbReference type="RefSeq" id="WP_131721552.1">
    <property type="nucleotide sequence ID" value="NZ_CP080997.1"/>
</dbReference>
<dbReference type="AlphaFoldDB" id="A0A9X7ZDT9"/>
<organism evidence="2 3">
    <name type="scientific">Mycolicibacter heraklionensis</name>
    <dbReference type="NCBI Taxonomy" id="512402"/>
    <lineage>
        <taxon>Bacteria</taxon>
        <taxon>Bacillati</taxon>
        <taxon>Actinomycetota</taxon>
        <taxon>Actinomycetes</taxon>
        <taxon>Mycobacteriales</taxon>
        <taxon>Mycobacteriaceae</taxon>
        <taxon>Mycolicibacter</taxon>
    </lineage>
</organism>
<feature type="signal peptide" evidence="1">
    <location>
        <begin position="1"/>
        <end position="28"/>
    </location>
</feature>
<protein>
    <submittedName>
        <fullName evidence="2">Outer membrane porin GjpA</fullName>
    </submittedName>
</protein>
<sequence length="365" mass="37643">MHQSLRPYVTAGVAVLGASTIAVTPVVAASAVEHSPALRLTAGEGFFGAWQDVFNTASANATQLANNFLIAPEVGLQQFIVNQQALWGEVSDGTKTIQDALTEIQGNFQMLGSALTLNVDTSEDAGKAIWDAVTPHTLDGLRGLMVSLLPGFLPEDSGIDPDQVTDILQFLSSPLSAMLIGSLGPSISPLVALVNSVTDVSNALNGDTPDFEAAFNDLLNIPANMVNGFLNGADLNLDALVPTINDAGLLPEGMELTALDFAFGGLLSPGIAGGAGDQGTYTFADGTTVDPVGGSIFNSLGLTLTGVPILDTLTLDSVPIGPIAAMEQWSQVMGVLLGDNWDGKGAEQIPPLFGLDPIGDMLSDV</sequence>
<reference evidence="2" key="1">
    <citation type="submission" date="2021-08" db="EMBL/GenBank/DDBJ databases">
        <title>Whole genome sequencing of non-tuberculosis mycobacteria type-strains.</title>
        <authorList>
            <person name="Igarashi Y."/>
            <person name="Osugi A."/>
            <person name="Mitarai S."/>
        </authorList>
    </citation>
    <scope>NUCLEOTIDE SEQUENCE</scope>
    <source>
        <strain evidence="2">JCM 30995</strain>
    </source>
</reference>
<accession>A0A9X7ZDT9</accession>
<dbReference type="InterPro" id="IPR049934">
    <property type="entry name" value="GjpA-like"/>
</dbReference>
<dbReference type="EMBL" id="CP080997">
    <property type="protein sequence ID" value="QZA06921.1"/>
    <property type="molecule type" value="Genomic_DNA"/>
</dbReference>
<dbReference type="NCBIfam" id="NF033942">
    <property type="entry name" value="GjpA"/>
    <property type="match status" value="1"/>
</dbReference>
<dbReference type="Proteomes" id="UP000825008">
    <property type="component" value="Chromosome"/>
</dbReference>
<name>A0A9X7ZDT9_9MYCO</name>
<evidence type="ECO:0000256" key="1">
    <source>
        <dbReference type="SAM" id="SignalP"/>
    </source>
</evidence>
<dbReference type="KEGG" id="mher:K3U94_18365"/>
<keyword evidence="1" id="KW-0732">Signal</keyword>
<proteinExistence type="predicted"/>
<evidence type="ECO:0000313" key="3">
    <source>
        <dbReference type="Proteomes" id="UP000825008"/>
    </source>
</evidence>
<evidence type="ECO:0000313" key="2">
    <source>
        <dbReference type="EMBL" id="QZA06921.1"/>
    </source>
</evidence>